<dbReference type="Pfam" id="PF05593">
    <property type="entry name" value="RHS_repeat"/>
    <property type="match status" value="1"/>
</dbReference>
<keyword evidence="4" id="KW-1185">Reference proteome</keyword>
<dbReference type="PROSITE" id="PS51257">
    <property type="entry name" value="PROKAR_LIPOPROTEIN"/>
    <property type="match status" value="1"/>
</dbReference>
<keyword evidence="2" id="KW-0732">Signal</keyword>
<reference evidence="3 4" key="2">
    <citation type="submission" date="2019-09" db="EMBL/GenBank/DDBJ databases">
        <authorList>
            <person name="Jin C."/>
        </authorList>
    </citation>
    <scope>NUCLEOTIDE SEQUENCE [LARGE SCALE GENOMIC DNA]</scope>
    <source>
        <strain evidence="3 4">BN140078</strain>
    </source>
</reference>
<organism evidence="3 4">
    <name type="scientific">Chitinophaga agrisoli</name>
    <dbReference type="NCBI Taxonomy" id="2607653"/>
    <lineage>
        <taxon>Bacteria</taxon>
        <taxon>Pseudomonadati</taxon>
        <taxon>Bacteroidota</taxon>
        <taxon>Chitinophagia</taxon>
        <taxon>Chitinophagales</taxon>
        <taxon>Chitinophagaceae</taxon>
        <taxon>Chitinophaga</taxon>
    </lineage>
</organism>
<dbReference type="Proteomes" id="UP000324611">
    <property type="component" value="Unassembled WGS sequence"/>
</dbReference>
<evidence type="ECO:0000256" key="2">
    <source>
        <dbReference type="SAM" id="SignalP"/>
    </source>
</evidence>
<evidence type="ECO:0000256" key="1">
    <source>
        <dbReference type="SAM" id="MobiDB-lite"/>
    </source>
</evidence>
<gene>
    <name evidence="3" type="ORF">F0L74_20155</name>
</gene>
<comment type="caution">
    <text evidence="3">The sequence shown here is derived from an EMBL/GenBank/DDBJ whole genome shotgun (WGS) entry which is preliminary data.</text>
</comment>
<dbReference type="AlphaFoldDB" id="A0A5B2VJX0"/>
<protein>
    <recommendedName>
        <fullName evidence="5">YD repeat-containing protein</fullName>
    </recommendedName>
</protein>
<dbReference type="InterPro" id="IPR031325">
    <property type="entry name" value="RHS_repeat"/>
</dbReference>
<evidence type="ECO:0008006" key="5">
    <source>
        <dbReference type="Google" id="ProtNLM"/>
    </source>
</evidence>
<feature type="chain" id="PRO_5022659159" description="YD repeat-containing protein" evidence="2">
    <location>
        <begin position="24"/>
        <end position="283"/>
    </location>
</feature>
<sequence length="283" mass="31283">MKPILMKMRFVIPALLCAFTAFVSCSKTEDNPKPETETPGDDESPVDTSQPASHNFIGMIQGTGVDDTTFVFNYDANNRMKNVVNVSWEDSLIGTYNDAGNLSQMVLKDNGSITTVTYTYNAANQLTQISHKQGNDENRNVFEYTNGVVSKNSSYAVGPNGELSLGAYYIYEVTDGNITKIKSYSGGLFTGESTLTYNSDPNIFKSLSLFNDNSALGMNDIADQQTWFNKNMCTGSTFINTTQTTTVNAFTYTYNADQQLTKVVSTQTFAGSLYKTRTRKFSY</sequence>
<evidence type="ECO:0000313" key="3">
    <source>
        <dbReference type="EMBL" id="KAA2238539.1"/>
    </source>
</evidence>
<dbReference type="EMBL" id="VUOC01000004">
    <property type="protein sequence ID" value="KAA2238539.1"/>
    <property type="molecule type" value="Genomic_DNA"/>
</dbReference>
<name>A0A5B2VJX0_9BACT</name>
<feature type="signal peptide" evidence="2">
    <location>
        <begin position="1"/>
        <end position="23"/>
    </location>
</feature>
<proteinExistence type="predicted"/>
<evidence type="ECO:0000313" key="4">
    <source>
        <dbReference type="Proteomes" id="UP000324611"/>
    </source>
</evidence>
<feature type="region of interest" description="Disordered" evidence="1">
    <location>
        <begin position="28"/>
        <end position="53"/>
    </location>
</feature>
<accession>A0A5B2VJX0</accession>
<reference evidence="3 4" key="1">
    <citation type="submission" date="2019-09" db="EMBL/GenBank/DDBJ databases">
        <title>Chitinophaga ginsengihumi sp. nov., isolated from soil of ginseng rhizosphere.</title>
        <authorList>
            <person name="Lee J."/>
        </authorList>
    </citation>
    <scope>NUCLEOTIDE SEQUENCE [LARGE SCALE GENOMIC DNA]</scope>
    <source>
        <strain evidence="3 4">BN140078</strain>
    </source>
</reference>